<dbReference type="OrthoDB" id="47494at2759"/>
<sequence>MNDDEVVIIGAGICGLATALALHKKGIKSVVMERAESLRNVTGAAIGIRPNGWRALDQLGVAETLRRTAIPLQRQRVISLDGGRQKEISLVRLEYEIRCLRRKDLIDTLYAALPLDTVKFGCQLESIKLGPHSTKPILRFIDGSSVIAKVVIGCDGGKSIVSEFLNLKPTKMFPLCAVRGLTNYPNGHSYDYEFARFMKDNVIIGRIAIDDNSVYWFCSLPFNPKDEKGWKDPEVIRQSTLELLSDFPQEIKEMIENTDMESLSFTHLRYRAPRDLLTGTFCKGTVTVAGDAMHVMGPFLGQGGSAALEDAVVLARTMAQLGLNNVGSGSKVTIHGVEKAFNQFVKQRRMRIVWLSLQTYLTGMLSGTSLGPKKILYIWLLKVLFPNPNGHIDYDCGEL</sequence>
<dbReference type="PANTHER" id="PTHR45934">
    <property type="entry name" value="FAD/NAD(P)-BINDING OXIDOREDUCTASE FAMILY PROTEIN"/>
    <property type="match status" value="1"/>
</dbReference>
<dbReference type="InParanoid" id="A0A251T3H8"/>
<evidence type="ECO:0000259" key="4">
    <source>
        <dbReference type="Pfam" id="PF01494"/>
    </source>
</evidence>
<name>A0A251T3H8_HELAN</name>
<proteinExistence type="inferred from homology"/>
<dbReference type="PANTHER" id="PTHR45934:SF2">
    <property type="entry name" value="MONOOXYGENASE 1"/>
    <property type="match status" value="1"/>
</dbReference>
<keyword evidence="1" id="KW-0560">Oxidoreductase</keyword>
<dbReference type="Pfam" id="PF01494">
    <property type="entry name" value="FAD_binding_3"/>
    <property type="match status" value="1"/>
</dbReference>
<organism evidence="5 6">
    <name type="scientific">Helianthus annuus</name>
    <name type="common">Common sunflower</name>
    <dbReference type="NCBI Taxonomy" id="4232"/>
    <lineage>
        <taxon>Eukaryota</taxon>
        <taxon>Viridiplantae</taxon>
        <taxon>Streptophyta</taxon>
        <taxon>Embryophyta</taxon>
        <taxon>Tracheophyta</taxon>
        <taxon>Spermatophyta</taxon>
        <taxon>Magnoliopsida</taxon>
        <taxon>eudicotyledons</taxon>
        <taxon>Gunneridae</taxon>
        <taxon>Pentapetalae</taxon>
        <taxon>asterids</taxon>
        <taxon>campanulids</taxon>
        <taxon>Asterales</taxon>
        <taxon>Asteraceae</taxon>
        <taxon>Asteroideae</taxon>
        <taxon>Heliantheae alliance</taxon>
        <taxon>Heliantheae</taxon>
        <taxon>Helianthus</taxon>
    </lineage>
</organism>
<dbReference type="GO" id="GO:0071949">
    <property type="term" value="F:FAD binding"/>
    <property type="evidence" value="ECO:0007669"/>
    <property type="project" value="InterPro"/>
</dbReference>
<gene>
    <name evidence="5" type="ORF">HannXRQ_Chr12g0369211</name>
</gene>
<dbReference type="AlphaFoldDB" id="A0A251T3H8"/>
<dbReference type="InterPro" id="IPR002938">
    <property type="entry name" value="FAD-bd"/>
</dbReference>
<reference evidence="6" key="1">
    <citation type="journal article" date="2017" name="Nature">
        <title>The sunflower genome provides insights into oil metabolism, flowering and Asterid evolution.</title>
        <authorList>
            <person name="Badouin H."/>
            <person name="Gouzy J."/>
            <person name="Grassa C.J."/>
            <person name="Murat F."/>
            <person name="Staton S.E."/>
            <person name="Cottret L."/>
            <person name="Lelandais-Briere C."/>
            <person name="Owens G.L."/>
            <person name="Carrere S."/>
            <person name="Mayjonade B."/>
            <person name="Legrand L."/>
            <person name="Gill N."/>
            <person name="Kane N.C."/>
            <person name="Bowers J.E."/>
            <person name="Hubner S."/>
            <person name="Bellec A."/>
            <person name="Berard A."/>
            <person name="Berges H."/>
            <person name="Blanchet N."/>
            <person name="Boniface M.C."/>
            <person name="Brunel D."/>
            <person name="Catrice O."/>
            <person name="Chaidir N."/>
            <person name="Claudel C."/>
            <person name="Donnadieu C."/>
            <person name="Faraut T."/>
            <person name="Fievet G."/>
            <person name="Helmstetter N."/>
            <person name="King M."/>
            <person name="Knapp S.J."/>
            <person name="Lai Z."/>
            <person name="Le Paslier M.C."/>
            <person name="Lippi Y."/>
            <person name="Lorenzon L."/>
            <person name="Mandel J.R."/>
            <person name="Marage G."/>
            <person name="Marchand G."/>
            <person name="Marquand E."/>
            <person name="Bret-Mestries E."/>
            <person name="Morien E."/>
            <person name="Nambeesan S."/>
            <person name="Nguyen T."/>
            <person name="Pegot-Espagnet P."/>
            <person name="Pouilly N."/>
            <person name="Raftis F."/>
            <person name="Sallet E."/>
            <person name="Schiex T."/>
            <person name="Thomas J."/>
            <person name="Vandecasteele C."/>
            <person name="Vares D."/>
            <person name="Vear F."/>
            <person name="Vautrin S."/>
            <person name="Crespi M."/>
            <person name="Mangin B."/>
            <person name="Burke J.M."/>
            <person name="Salse J."/>
            <person name="Munos S."/>
            <person name="Vincourt P."/>
            <person name="Rieseberg L.H."/>
            <person name="Langlade N.B."/>
        </authorList>
    </citation>
    <scope>NUCLEOTIDE SEQUENCE [LARGE SCALE GENOMIC DNA]</scope>
    <source>
        <strain evidence="6">cv. SF193</strain>
    </source>
</reference>
<comment type="similarity">
    <text evidence="3">Belongs to the 3-hydroxybenzoate 6-hydroxylase family.</text>
</comment>
<dbReference type="GO" id="GO:0004497">
    <property type="term" value="F:monooxygenase activity"/>
    <property type="evidence" value="ECO:0007669"/>
    <property type="project" value="UniProtKB-KW"/>
</dbReference>
<evidence type="ECO:0000256" key="1">
    <source>
        <dbReference type="ARBA" id="ARBA00023002"/>
    </source>
</evidence>
<evidence type="ECO:0000256" key="2">
    <source>
        <dbReference type="ARBA" id="ARBA00023033"/>
    </source>
</evidence>
<dbReference type="Proteomes" id="UP000215914">
    <property type="component" value="Chromosome 12"/>
</dbReference>
<dbReference type="Gene3D" id="3.50.50.60">
    <property type="entry name" value="FAD/NAD(P)-binding domain"/>
    <property type="match status" value="1"/>
</dbReference>
<dbReference type="STRING" id="4232.A0A251T3H8"/>
<dbReference type="PRINTS" id="PR00420">
    <property type="entry name" value="RNGMNOXGNASE"/>
</dbReference>
<evidence type="ECO:0000313" key="5">
    <source>
        <dbReference type="EMBL" id="OTG05046.1"/>
    </source>
</evidence>
<dbReference type="FunCoup" id="A0A251T3H8">
    <property type="interactions" value="102"/>
</dbReference>
<evidence type="ECO:0000256" key="3">
    <source>
        <dbReference type="ARBA" id="ARBA00024018"/>
    </source>
</evidence>
<keyword evidence="6" id="KW-1185">Reference proteome</keyword>
<dbReference type="EMBL" id="CM007901">
    <property type="protein sequence ID" value="OTG05046.1"/>
    <property type="molecule type" value="Genomic_DNA"/>
</dbReference>
<dbReference type="InterPro" id="IPR036188">
    <property type="entry name" value="FAD/NAD-bd_sf"/>
</dbReference>
<protein>
    <submittedName>
        <fullName evidence="5">Putative FAD/NAD(P)-binding domain protein</fullName>
    </submittedName>
</protein>
<accession>A0A251T3H8</accession>
<dbReference type="InterPro" id="IPR044560">
    <property type="entry name" value="MOase"/>
</dbReference>
<evidence type="ECO:0000313" key="6">
    <source>
        <dbReference type="Proteomes" id="UP000215914"/>
    </source>
</evidence>
<dbReference type="OMA" id="HTVAYRT"/>
<feature type="domain" description="FAD-binding" evidence="4">
    <location>
        <begin position="5"/>
        <end position="320"/>
    </location>
</feature>
<dbReference type="SUPFAM" id="SSF51905">
    <property type="entry name" value="FAD/NAD(P)-binding domain"/>
    <property type="match status" value="1"/>
</dbReference>
<keyword evidence="2" id="KW-0503">Monooxygenase</keyword>